<feature type="region of interest" description="Disordered" evidence="1">
    <location>
        <begin position="35"/>
        <end position="63"/>
    </location>
</feature>
<evidence type="ECO:0000313" key="4">
    <source>
        <dbReference type="Proteomes" id="UP001176961"/>
    </source>
</evidence>
<feature type="compositionally biased region" description="Pro residues" evidence="1">
    <location>
        <begin position="79"/>
        <end position="92"/>
    </location>
</feature>
<dbReference type="Proteomes" id="UP001176961">
    <property type="component" value="Unassembled WGS sequence"/>
</dbReference>
<dbReference type="EMBL" id="CATQJL010000001">
    <property type="protein sequence ID" value="CAJ0588479.1"/>
    <property type="molecule type" value="Genomic_DNA"/>
</dbReference>
<feature type="signal peptide" evidence="2">
    <location>
        <begin position="1"/>
        <end position="30"/>
    </location>
</feature>
<keyword evidence="4" id="KW-1185">Reference proteome</keyword>
<name>A0AA36DL14_CYLNA</name>
<evidence type="ECO:0000256" key="1">
    <source>
        <dbReference type="SAM" id="MobiDB-lite"/>
    </source>
</evidence>
<accession>A0AA36DL14</accession>
<keyword evidence="2" id="KW-0732">Signal</keyword>
<feature type="compositionally biased region" description="Pro residues" evidence="1">
    <location>
        <begin position="37"/>
        <end position="46"/>
    </location>
</feature>
<organism evidence="3 4">
    <name type="scientific">Cylicocyclus nassatus</name>
    <name type="common">Nematode worm</name>
    <dbReference type="NCBI Taxonomy" id="53992"/>
    <lineage>
        <taxon>Eukaryota</taxon>
        <taxon>Metazoa</taxon>
        <taxon>Ecdysozoa</taxon>
        <taxon>Nematoda</taxon>
        <taxon>Chromadorea</taxon>
        <taxon>Rhabditida</taxon>
        <taxon>Rhabditina</taxon>
        <taxon>Rhabditomorpha</taxon>
        <taxon>Strongyloidea</taxon>
        <taxon>Strongylidae</taxon>
        <taxon>Cylicocyclus</taxon>
    </lineage>
</organism>
<reference evidence="3" key="1">
    <citation type="submission" date="2023-07" db="EMBL/GenBank/DDBJ databases">
        <authorList>
            <consortium name="CYATHOMIX"/>
        </authorList>
    </citation>
    <scope>NUCLEOTIDE SEQUENCE</scope>
    <source>
        <strain evidence="3">N/A</strain>
    </source>
</reference>
<dbReference type="AlphaFoldDB" id="A0AA36DL14"/>
<evidence type="ECO:0000256" key="2">
    <source>
        <dbReference type="SAM" id="SignalP"/>
    </source>
</evidence>
<comment type="caution">
    <text evidence="3">The sequence shown here is derived from an EMBL/GenBank/DDBJ whole genome shotgun (WGS) entry which is preliminary data.</text>
</comment>
<proteinExistence type="predicted"/>
<feature type="chain" id="PRO_5041333570" evidence="2">
    <location>
        <begin position="31"/>
        <end position="99"/>
    </location>
</feature>
<sequence>MCKKFPRFSRSLSMLLEFVALVFLAYSTFGQEFASALPPPPPPPRMHGPFGPRMGPPGRFGGRGWKRMWRHRHGFGMPYRPPMPPPPGPGPRFGPGHRW</sequence>
<feature type="region of interest" description="Disordered" evidence="1">
    <location>
        <begin position="79"/>
        <end position="99"/>
    </location>
</feature>
<evidence type="ECO:0000313" key="3">
    <source>
        <dbReference type="EMBL" id="CAJ0588479.1"/>
    </source>
</evidence>
<gene>
    <name evidence="3" type="ORF">CYNAS_LOCUS462</name>
</gene>
<feature type="compositionally biased region" description="Low complexity" evidence="1">
    <location>
        <begin position="47"/>
        <end position="57"/>
    </location>
</feature>
<protein>
    <submittedName>
        <fullName evidence="3">Uncharacterized protein</fullName>
    </submittedName>
</protein>